<dbReference type="CDD" id="cd05657">
    <property type="entry name" value="M42_glucanase_like"/>
    <property type="match status" value="1"/>
</dbReference>
<dbReference type="EMBL" id="ABAW02000019">
    <property type="protein sequence ID" value="EDP11375.1"/>
    <property type="molecule type" value="Genomic_DNA"/>
</dbReference>
<feature type="binding site" evidence="8">
    <location>
        <position position="88"/>
    </location>
    <ligand>
        <name>Zn(2+)</name>
        <dbReference type="ChEBI" id="CHEBI:29105"/>
        <label>1</label>
    </ligand>
</feature>
<reference evidence="9 10" key="2">
    <citation type="submission" date="2007-09" db="EMBL/GenBank/DDBJ databases">
        <authorList>
            <person name="Fulton L."/>
            <person name="Clifton S."/>
            <person name="Fulton B."/>
            <person name="Xu J."/>
            <person name="Minx P."/>
            <person name="Pepin K.H."/>
            <person name="Johnson M."/>
            <person name="Thiruvilangam P."/>
            <person name="Bhonagiri V."/>
            <person name="Nash W.E."/>
            <person name="Mardis E.R."/>
            <person name="Wilson R.K."/>
        </authorList>
    </citation>
    <scope>NUCLEOTIDE SEQUENCE [LARGE SCALE GENOMIC DNA]</scope>
    <source>
        <strain evidence="9 10">DSM 3991</strain>
    </source>
</reference>
<evidence type="ECO:0000256" key="5">
    <source>
        <dbReference type="ARBA" id="ARBA00022801"/>
    </source>
</evidence>
<dbReference type="InterPro" id="IPR008007">
    <property type="entry name" value="Peptidase_M42"/>
</dbReference>
<reference evidence="9 10" key="1">
    <citation type="submission" date="2007-09" db="EMBL/GenBank/DDBJ databases">
        <title>Draft genome sequence of Eubacterium dolichum (DSM 3991).</title>
        <authorList>
            <person name="Sudarsanam P."/>
            <person name="Ley R."/>
            <person name="Guruge J."/>
            <person name="Turnbaugh P.J."/>
            <person name="Mahowald M."/>
            <person name="Liep D."/>
            <person name="Gordon J."/>
        </authorList>
    </citation>
    <scope>NUCLEOTIDE SEQUENCE [LARGE SCALE GENOMIC DNA]</scope>
    <source>
        <strain evidence="9 10">DSM 3991</strain>
    </source>
</reference>
<gene>
    <name evidence="9" type="ORF">EUBDOL_01296</name>
</gene>
<keyword evidence="2 9" id="KW-0031">Aminopeptidase</keyword>
<dbReference type="AlphaFoldDB" id="A8RC75"/>
<dbReference type="SUPFAM" id="SSF53187">
    <property type="entry name" value="Zn-dependent exopeptidases"/>
    <property type="match status" value="1"/>
</dbReference>
<evidence type="ECO:0000313" key="10">
    <source>
        <dbReference type="Proteomes" id="UP000004090"/>
    </source>
</evidence>
<dbReference type="GO" id="GO:0004177">
    <property type="term" value="F:aminopeptidase activity"/>
    <property type="evidence" value="ECO:0007669"/>
    <property type="project" value="UniProtKB-UniRule"/>
</dbReference>
<evidence type="ECO:0000256" key="4">
    <source>
        <dbReference type="ARBA" id="ARBA00022723"/>
    </source>
</evidence>
<evidence type="ECO:0000256" key="2">
    <source>
        <dbReference type="ARBA" id="ARBA00022438"/>
    </source>
</evidence>
<feature type="active site" description="Proton acceptor" evidence="7">
    <location>
        <position position="239"/>
    </location>
</feature>
<dbReference type="HOGENOM" id="CLU_053520_0_0_9"/>
<evidence type="ECO:0000256" key="1">
    <source>
        <dbReference type="ARBA" id="ARBA00006272"/>
    </source>
</evidence>
<feature type="binding site" evidence="8">
    <location>
        <position position="205"/>
    </location>
    <ligand>
        <name>Zn(2+)</name>
        <dbReference type="ChEBI" id="CHEBI:29105"/>
        <label>2</label>
    </ligand>
</feature>
<feature type="binding site" evidence="8">
    <location>
        <position position="339"/>
    </location>
    <ligand>
        <name>Zn(2+)</name>
        <dbReference type="ChEBI" id="CHEBI:29105"/>
        <label>2</label>
    </ligand>
</feature>
<feature type="binding site" evidence="8">
    <location>
        <position position="240"/>
    </location>
    <ligand>
        <name>Zn(2+)</name>
        <dbReference type="ChEBI" id="CHEBI:29105"/>
        <label>2</label>
    </ligand>
</feature>
<comment type="caution">
    <text evidence="9">The sequence shown here is derived from an EMBL/GenBank/DDBJ whole genome shotgun (WGS) entry which is preliminary data.</text>
</comment>
<keyword evidence="3" id="KW-0645">Protease</keyword>
<dbReference type="InterPro" id="IPR023367">
    <property type="entry name" value="Peptidase_M42_dom2"/>
</dbReference>
<feature type="binding site" evidence="8">
    <location>
        <position position="205"/>
    </location>
    <ligand>
        <name>Zn(2+)</name>
        <dbReference type="ChEBI" id="CHEBI:29105"/>
        <label>1</label>
    </ligand>
</feature>
<sequence>MYRNIIGYVTIEAYIRRHFMNISKETIERITREMINTPSPVSYYEEIHPLLEKTAAEFGYTLTYDRKRTAYLSLTGENPSKTICVGAHLDTIGLMVRHICSDGTLEVRNLGGINYNNVDGCCVNIHTRENKVYSGLLVCKAHSTHVFDDARSMPREEKNMMVVLDAPVYSAQQVRELGIEHGDIVSIEPNYHFTSSGYIKSRFIDDKAAIGAVFAVLEALQKEHKKPRYNTLFAFPLYEEIGHGGAYLPSEVEEYVALDIGLIGPDHTGSECKVSICAKDNYTPYDRALTGKLIRLAKEHDINYSVDVFYHYGTDASAAVRAGNNVYAAAFGMGCFSSHGMERCHIQAVEETAKLLYAYLTND</sequence>
<comment type="cofactor">
    <cofactor evidence="8">
        <name>a divalent metal cation</name>
        <dbReference type="ChEBI" id="CHEBI:60240"/>
    </cofactor>
    <text evidence="8">Binds 2 divalent metal cations per subunit.</text>
</comment>
<evidence type="ECO:0000256" key="6">
    <source>
        <dbReference type="PIRNR" id="PIRNR001123"/>
    </source>
</evidence>
<feature type="binding site" evidence="8">
    <location>
        <position position="259"/>
    </location>
    <ligand>
        <name>Zn(2+)</name>
        <dbReference type="ChEBI" id="CHEBI:29105"/>
        <label>1</label>
    </ligand>
</feature>
<dbReference type="SUPFAM" id="SSF101821">
    <property type="entry name" value="Aminopeptidase/glucanase lid domain"/>
    <property type="match status" value="1"/>
</dbReference>
<evidence type="ECO:0000313" key="9">
    <source>
        <dbReference type="EMBL" id="EDP11375.1"/>
    </source>
</evidence>
<dbReference type="PIRSF" id="PIRSF001123">
    <property type="entry name" value="PepA_GA"/>
    <property type="match status" value="1"/>
</dbReference>
<name>A8RC75_9FIRM</name>
<protein>
    <submittedName>
        <fullName evidence="9">M42 glutamyl aminopeptidase</fullName>
    </submittedName>
</protein>
<dbReference type="InterPro" id="IPR051464">
    <property type="entry name" value="Peptidase_M42_aminopept"/>
</dbReference>
<dbReference type="Gene3D" id="2.40.30.40">
    <property type="entry name" value="Peptidase M42, domain 2"/>
    <property type="match status" value="1"/>
</dbReference>
<comment type="similarity">
    <text evidence="1 6">Belongs to the peptidase M42 family.</text>
</comment>
<dbReference type="GO" id="GO:0046872">
    <property type="term" value="F:metal ion binding"/>
    <property type="evidence" value="ECO:0007669"/>
    <property type="project" value="UniProtKB-UniRule"/>
</dbReference>
<evidence type="ECO:0000256" key="7">
    <source>
        <dbReference type="PIRSR" id="PIRSR001123-1"/>
    </source>
</evidence>
<dbReference type="Gene3D" id="3.40.630.10">
    <property type="entry name" value="Zn peptidases"/>
    <property type="match status" value="1"/>
</dbReference>
<dbReference type="Proteomes" id="UP000004090">
    <property type="component" value="Unassembled WGS sequence"/>
</dbReference>
<dbReference type="GO" id="GO:0006508">
    <property type="term" value="P:proteolysis"/>
    <property type="evidence" value="ECO:0007669"/>
    <property type="project" value="UniProtKB-KW"/>
</dbReference>
<evidence type="ECO:0000256" key="3">
    <source>
        <dbReference type="ARBA" id="ARBA00022670"/>
    </source>
</evidence>
<proteinExistence type="inferred from homology"/>
<dbReference type="STRING" id="428127.EUBDOL_01296"/>
<keyword evidence="4 8" id="KW-0479">Metal-binding</keyword>
<evidence type="ECO:0000256" key="8">
    <source>
        <dbReference type="PIRSR" id="PIRSR001123-2"/>
    </source>
</evidence>
<organism evidence="9 10">
    <name type="scientific">Amedibacillus dolichus DSM 3991</name>
    <dbReference type="NCBI Taxonomy" id="428127"/>
    <lineage>
        <taxon>Bacteria</taxon>
        <taxon>Bacillati</taxon>
        <taxon>Bacillota</taxon>
        <taxon>Erysipelotrichia</taxon>
        <taxon>Erysipelotrichales</taxon>
        <taxon>Erysipelotrichaceae</taxon>
        <taxon>Amedibacillus</taxon>
    </lineage>
</organism>
<dbReference type="PANTHER" id="PTHR32481">
    <property type="entry name" value="AMINOPEPTIDASE"/>
    <property type="match status" value="1"/>
</dbReference>
<keyword evidence="5" id="KW-0378">Hydrolase</keyword>
<accession>A8RC75</accession>
<dbReference type="Pfam" id="PF05343">
    <property type="entry name" value="Peptidase_M42"/>
    <property type="match status" value="1"/>
</dbReference>
<dbReference type="eggNOG" id="COG1363">
    <property type="taxonomic scope" value="Bacteria"/>
</dbReference>
<dbReference type="PANTHER" id="PTHR32481:SF7">
    <property type="entry name" value="AMINOPEPTIDASE YHFE-RELATED"/>
    <property type="match status" value="1"/>
</dbReference>